<accession>A0A034VWX4</accession>
<dbReference type="AlphaFoldDB" id="A0A034VWX4"/>
<dbReference type="EMBL" id="GAKP01011151">
    <property type="protein sequence ID" value="JAC47801.1"/>
    <property type="molecule type" value="Transcribed_RNA"/>
</dbReference>
<feature type="non-terminal residue" evidence="1">
    <location>
        <position position="1"/>
    </location>
</feature>
<sequence length="116" mass="12159">FFLSLKVSFYFSSQQLGIHILENGFLAIFHLLLEHSNSWGGSGKDWGWGSNYGSMGGNHWSGGIGSWESGGVGNRVSGVAAGVRCDITSISCGVGERSGVSSGYWCSIGSSNRGCS</sequence>
<evidence type="ECO:0000313" key="1">
    <source>
        <dbReference type="EMBL" id="JAC47801.1"/>
    </source>
</evidence>
<reference evidence="1" key="1">
    <citation type="journal article" date="2014" name="BMC Genomics">
        <title>Characterizing the developmental transcriptome of the oriental fruit fly, Bactrocera dorsalis (Diptera: Tephritidae) through comparative genomic analysis with Drosophila melanogaster utilizing modENCODE datasets.</title>
        <authorList>
            <person name="Geib S.M."/>
            <person name="Calla B."/>
            <person name="Hall B."/>
            <person name="Hou S."/>
            <person name="Manoukis N.C."/>
        </authorList>
    </citation>
    <scope>NUCLEOTIDE SEQUENCE</scope>
    <source>
        <strain evidence="1">Punador</strain>
    </source>
</reference>
<proteinExistence type="predicted"/>
<protein>
    <submittedName>
        <fullName evidence="1">Uncharacterized protein</fullName>
    </submittedName>
</protein>
<name>A0A034VWX4_BACDO</name>
<organism evidence="1">
    <name type="scientific">Bactrocera dorsalis</name>
    <name type="common">Oriental fruit fly</name>
    <name type="synonym">Dacus dorsalis</name>
    <dbReference type="NCBI Taxonomy" id="27457"/>
    <lineage>
        <taxon>Eukaryota</taxon>
        <taxon>Metazoa</taxon>
        <taxon>Ecdysozoa</taxon>
        <taxon>Arthropoda</taxon>
        <taxon>Hexapoda</taxon>
        <taxon>Insecta</taxon>
        <taxon>Pterygota</taxon>
        <taxon>Neoptera</taxon>
        <taxon>Endopterygota</taxon>
        <taxon>Diptera</taxon>
        <taxon>Brachycera</taxon>
        <taxon>Muscomorpha</taxon>
        <taxon>Tephritoidea</taxon>
        <taxon>Tephritidae</taxon>
        <taxon>Bactrocera</taxon>
        <taxon>Bactrocera</taxon>
    </lineage>
</organism>